<comment type="caution">
    <text evidence="2">The sequence shown here is derived from an EMBL/GenBank/DDBJ whole genome shotgun (WGS) entry which is preliminary data.</text>
</comment>
<feature type="compositionally biased region" description="Basic and acidic residues" evidence="1">
    <location>
        <begin position="54"/>
        <end position="63"/>
    </location>
</feature>
<name>A0ABQ7KPC1_BRACM</name>
<keyword evidence="3" id="KW-1185">Reference proteome</keyword>
<evidence type="ECO:0000313" key="2">
    <source>
        <dbReference type="EMBL" id="KAG5376084.1"/>
    </source>
</evidence>
<dbReference type="Proteomes" id="UP000823674">
    <property type="component" value="Chromosome A10"/>
</dbReference>
<sequence length="63" mass="7043">MKGSDSRRSREQLSEGDRQRPSRGAIADLEQKLASAPQPDTKLRRSKKNSAPLAHEEKLQIST</sequence>
<accession>A0ABQ7KPC1</accession>
<organism evidence="2 3">
    <name type="scientific">Brassica rapa subsp. trilocularis</name>
    <dbReference type="NCBI Taxonomy" id="1813537"/>
    <lineage>
        <taxon>Eukaryota</taxon>
        <taxon>Viridiplantae</taxon>
        <taxon>Streptophyta</taxon>
        <taxon>Embryophyta</taxon>
        <taxon>Tracheophyta</taxon>
        <taxon>Spermatophyta</taxon>
        <taxon>Magnoliopsida</taxon>
        <taxon>eudicotyledons</taxon>
        <taxon>Gunneridae</taxon>
        <taxon>Pentapetalae</taxon>
        <taxon>rosids</taxon>
        <taxon>malvids</taxon>
        <taxon>Brassicales</taxon>
        <taxon>Brassicaceae</taxon>
        <taxon>Brassiceae</taxon>
        <taxon>Brassica</taxon>
    </lineage>
</organism>
<evidence type="ECO:0000313" key="3">
    <source>
        <dbReference type="Proteomes" id="UP000823674"/>
    </source>
</evidence>
<reference evidence="2 3" key="1">
    <citation type="submission" date="2021-03" db="EMBL/GenBank/DDBJ databases">
        <authorList>
            <person name="King G.J."/>
            <person name="Bancroft I."/>
            <person name="Baten A."/>
            <person name="Bloomfield J."/>
            <person name="Borpatragohain P."/>
            <person name="He Z."/>
            <person name="Irish N."/>
            <person name="Irwin J."/>
            <person name="Liu K."/>
            <person name="Mauleon R.P."/>
            <person name="Moore J."/>
            <person name="Morris R."/>
            <person name="Ostergaard L."/>
            <person name="Wang B."/>
            <person name="Wells R."/>
        </authorList>
    </citation>
    <scope>NUCLEOTIDE SEQUENCE [LARGE SCALE GENOMIC DNA]</scope>
    <source>
        <strain evidence="2">R-o-18</strain>
        <tissue evidence="2">Leaf</tissue>
    </source>
</reference>
<proteinExistence type="predicted"/>
<protein>
    <submittedName>
        <fullName evidence="2">Uncharacterized protein</fullName>
    </submittedName>
</protein>
<feature type="compositionally biased region" description="Basic and acidic residues" evidence="1">
    <location>
        <begin position="1"/>
        <end position="20"/>
    </location>
</feature>
<evidence type="ECO:0000256" key="1">
    <source>
        <dbReference type="SAM" id="MobiDB-lite"/>
    </source>
</evidence>
<dbReference type="EMBL" id="JADBGQ010000010">
    <property type="protein sequence ID" value="KAG5376084.1"/>
    <property type="molecule type" value="Genomic_DNA"/>
</dbReference>
<gene>
    <name evidence="2" type="primary">A10g505300.1_BraROA</name>
    <name evidence="2" type="ORF">IGI04_040680</name>
</gene>
<feature type="region of interest" description="Disordered" evidence="1">
    <location>
        <begin position="1"/>
        <end position="63"/>
    </location>
</feature>